<dbReference type="InterPro" id="IPR001736">
    <property type="entry name" value="PLipase_D/transphosphatidylase"/>
</dbReference>
<name>A0A9W9Q9W5_PENBR</name>
<reference evidence="4" key="2">
    <citation type="journal article" date="2023" name="IMA Fungus">
        <title>Comparative genomic study of the Penicillium genus elucidates a diverse pangenome and 15 lateral gene transfer events.</title>
        <authorList>
            <person name="Petersen C."/>
            <person name="Sorensen T."/>
            <person name="Nielsen M.R."/>
            <person name="Sondergaard T.E."/>
            <person name="Sorensen J.L."/>
            <person name="Fitzpatrick D.A."/>
            <person name="Frisvad J.C."/>
            <person name="Nielsen K.L."/>
        </authorList>
    </citation>
    <scope>NUCLEOTIDE SEQUENCE</scope>
    <source>
        <strain evidence="4">IBT 35673</strain>
    </source>
</reference>
<dbReference type="Gene3D" id="3.30.870.10">
    <property type="entry name" value="Endonuclease Chain A"/>
    <property type="match status" value="2"/>
</dbReference>
<dbReference type="Pfam" id="PF13091">
    <property type="entry name" value="PLDc_2"/>
    <property type="match status" value="1"/>
</dbReference>
<dbReference type="GO" id="GO:0032049">
    <property type="term" value="P:cardiolipin biosynthetic process"/>
    <property type="evidence" value="ECO:0007669"/>
    <property type="project" value="UniProtKB-ARBA"/>
</dbReference>
<evidence type="ECO:0000313" key="4">
    <source>
        <dbReference type="EMBL" id="KAJ5329877.1"/>
    </source>
</evidence>
<evidence type="ECO:0000256" key="1">
    <source>
        <dbReference type="SAM" id="MobiDB-lite"/>
    </source>
</evidence>
<feature type="transmembrane region" description="Helical" evidence="2">
    <location>
        <begin position="12"/>
        <end position="31"/>
    </location>
</feature>
<gene>
    <name evidence="4" type="ORF">N7452_010267</name>
</gene>
<comment type="caution">
    <text evidence="4">The sequence shown here is derived from an EMBL/GenBank/DDBJ whole genome shotgun (WGS) entry which is preliminary data.</text>
</comment>
<keyword evidence="2" id="KW-0812">Transmembrane</keyword>
<proteinExistence type="predicted"/>
<protein>
    <recommendedName>
        <fullName evidence="3">PLD phosphodiesterase domain-containing protein</fullName>
    </recommendedName>
</protein>
<feature type="domain" description="PLD phosphodiesterase" evidence="3">
    <location>
        <begin position="562"/>
        <end position="589"/>
    </location>
</feature>
<feature type="region of interest" description="Disordered" evidence="1">
    <location>
        <begin position="350"/>
        <end position="373"/>
    </location>
</feature>
<dbReference type="EMBL" id="JAPZBQ010000005">
    <property type="protein sequence ID" value="KAJ5329877.1"/>
    <property type="molecule type" value="Genomic_DNA"/>
</dbReference>
<dbReference type="PROSITE" id="PS50035">
    <property type="entry name" value="PLD"/>
    <property type="match status" value="2"/>
</dbReference>
<dbReference type="PANTHER" id="PTHR21248">
    <property type="entry name" value="CARDIOLIPIN SYNTHASE"/>
    <property type="match status" value="1"/>
</dbReference>
<dbReference type="InterPro" id="IPR025202">
    <property type="entry name" value="PLD-like_dom"/>
</dbReference>
<evidence type="ECO:0000259" key="3">
    <source>
        <dbReference type="PROSITE" id="PS50035"/>
    </source>
</evidence>
<organism evidence="4 5">
    <name type="scientific">Penicillium brevicompactum</name>
    <dbReference type="NCBI Taxonomy" id="5074"/>
    <lineage>
        <taxon>Eukaryota</taxon>
        <taxon>Fungi</taxon>
        <taxon>Dikarya</taxon>
        <taxon>Ascomycota</taxon>
        <taxon>Pezizomycotina</taxon>
        <taxon>Eurotiomycetes</taxon>
        <taxon>Eurotiomycetidae</taxon>
        <taxon>Eurotiales</taxon>
        <taxon>Aspergillaceae</taxon>
        <taxon>Penicillium</taxon>
    </lineage>
</organism>
<reference evidence="4" key="1">
    <citation type="submission" date="2022-12" db="EMBL/GenBank/DDBJ databases">
        <authorList>
            <person name="Petersen C."/>
        </authorList>
    </citation>
    <scope>NUCLEOTIDE SEQUENCE</scope>
    <source>
        <strain evidence="4">IBT 35673</strain>
    </source>
</reference>
<dbReference type="Proteomes" id="UP001147695">
    <property type="component" value="Unassembled WGS sequence"/>
</dbReference>
<dbReference type="CDD" id="cd00138">
    <property type="entry name" value="PLDc_SF"/>
    <property type="match status" value="2"/>
</dbReference>
<dbReference type="AlphaFoldDB" id="A0A9W9Q9W5"/>
<dbReference type="PANTHER" id="PTHR21248:SF22">
    <property type="entry name" value="PHOSPHOLIPASE D"/>
    <property type="match status" value="1"/>
</dbReference>
<evidence type="ECO:0000256" key="2">
    <source>
        <dbReference type="SAM" id="Phobius"/>
    </source>
</evidence>
<evidence type="ECO:0000313" key="5">
    <source>
        <dbReference type="Proteomes" id="UP001147695"/>
    </source>
</evidence>
<dbReference type="SUPFAM" id="SSF56024">
    <property type="entry name" value="Phospholipase D/nuclease"/>
    <property type="match status" value="2"/>
</dbReference>
<feature type="domain" description="PLD phosphodiesterase" evidence="3">
    <location>
        <begin position="272"/>
        <end position="299"/>
    </location>
</feature>
<dbReference type="GO" id="GO:0030572">
    <property type="term" value="F:phosphatidyltransferase activity"/>
    <property type="evidence" value="ECO:0007669"/>
    <property type="project" value="UniProtKB-ARBA"/>
</dbReference>
<sequence length="671" mass="74504">MDALYPRNFTDVLEILAATCSFVFVSVVLLIRQPISLNRATCTMVSRKLYNMSHGQQTVTSELALDPSQCPQKVFHKLFEGHHLPHTHHNGEGSGSDSDEASKWEQLDELQKARACGNFGSTETSEIFLKVYHDALCSLEKNPMSGVVSPPLLGGTGVLPLTIVAPLPDLCRHLANCIVRAEHEIFLGTNFWIHSDASTLITNAIRELSKRAGERGQKIVMKMIYDRGDPRQAWDNRLNVKEDQYVGGKVRLPAASEIPNVDLQVINFHRPIFGTFHAKFTVIDRRMALIQSSNIQDNDNLEMLSHIEGPIVDSFYDAALLSWGKPLEPPFPLLNSPARDAPIQCYKGAEQENGAPSQNGAEALPEHTTKSPHYDLDYHHEARRVNECMKPTETQTPTQAVSRHLNTTIQPDTTGDAPDSDQDPVMTPYMVMPPHEPFAMAVVNREPFGSPNHSSIHTPQNSAWISAINHAQKSILIQTPNMNAEPLIEPLINAARRGVIVACYLCLGYNDAGELLPFQNGTNEMIANRLYNSLKSDEEKSCLRVCYYVGKDQTRPIHNSFKKRSCHIKLMIVDEQIAIQGNGNLDTQSFFHSQEINVLIDSAMICRAWLELIDRNQNTAKYGAASPKDGCWHDPKTDEIPPGSMGPVPGRFSWAKGAIGAVQRVRGVGGF</sequence>
<accession>A0A9W9Q9W5</accession>
<feature type="compositionally biased region" description="Basic and acidic residues" evidence="1">
    <location>
        <begin position="364"/>
        <end position="373"/>
    </location>
</feature>
<keyword evidence="2" id="KW-0472">Membrane</keyword>
<keyword evidence="2" id="KW-1133">Transmembrane helix</keyword>